<organism evidence="2 3">
    <name type="scientific">Amphimedon queenslandica</name>
    <name type="common">Sponge</name>
    <dbReference type="NCBI Taxonomy" id="400682"/>
    <lineage>
        <taxon>Eukaryota</taxon>
        <taxon>Metazoa</taxon>
        <taxon>Porifera</taxon>
        <taxon>Demospongiae</taxon>
        <taxon>Heteroscleromorpha</taxon>
        <taxon>Haplosclerida</taxon>
        <taxon>Niphatidae</taxon>
        <taxon>Amphimedon</taxon>
    </lineage>
</organism>
<keyword evidence="3" id="KW-1185">Reference proteome</keyword>
<feature type="region of interest" description="Disordered" evidence="1">
    <location>
        <begin position="1"/>
        <end position="23"/>
    </location>
</feature>
<dbReference type="GeneID" id="105312870"/>
<dbReference type="RefSeq" id="XP_019852476.1">
    <property type="nucleotide sequence ID" value="XM_019996917.1"/>
</dbReference>
<dbReference type="EnsemblMetazoa" id="XM_019996917.1">
    <property type="protein sequence ID" value="XP_019852476.1"/>
    <property type="gene ID" value="LOC105312870"/>
</dbReference>
<feature type="compositionally biased region" description="Basic residues" evidence="1">
    <location>
        <begin position="135"/>
        <end position="145"/>
    </location>
</feature>
<evidence type="ECO:0000313" key="3">
    <source>
        <dbReference type="Proteomes" id="UP000007879"/>
    </source>
</evidence>
<evidence type="ECO:0000256" key="1">
    <source>
        <dbReference type="SAM" id="MobiDB-lite"/>
    </source>
</evidence>
<accession>A0AAN0J6W9</accession>
<feature type="compositionally biased region" description="Basic and acidic residues" evidence="1">
    <location>
        <begin position="157"/>
        <end position="190"/>
    </location>
</feature>
<evidence type="ECO:0000313" key="2">
    <source>
        <dbReference type="EnsemblMetazoa" id="XP_019852476.1"/>
    </source>
</evidence>
<feature type="compositionally biased region" description="Basic and acidic residues" evidence="1">
    <location>
        <begin position="105"/>
        <end position="134"/>
    </location>
</feature>
<proteinExistence type="predicted"/>
<reference evidence="3" key="1">
    <citation type="journal article" date="2010" name="Nature">
        <title>The Amphimedon queenslandica genome and the evolution of animal complexity.</title>
        <authorList>
            <person name="Srivastava M."/>
            <person name="Simakov O."/>
            <person name="Chapman J."/>
            <person name="Fahey B."/>
            <person name="Gauthier M.E."/>
            <person name="Mitros T."/>
            <person name="Richards G.S."/>
            <person name="Conaco C."/>
            <person name="Dacre M."/>
            <person name="Hellsten U."/>
            <person name="Larroux C."/>
            <person name="Putnam N.H."/>
            <person name="Stanke M."/>
            <person name="Adamska M."/>
            <person name="Darling A."/>
            <person name="Degnan S.M."/>
            <person name="Oakley T.H."/>
            <person name="Plachetzki D.C."/>
            <person name="Zhai Y."/>
            <person name="Adamski M."/>
            <person name="Calcino A."/>
            <person name="Cummins S.F."/>
            <person name="Goodstein D.M."/>
            <person name="Harris C."/>
            <person name="Jackson D.J."/>
            <person name="Leys S.P."/>
            <person name="Shu S."/>
            <person name="Woodcroft B.J."/>
            <person name="Vervoort M."/>
            <person name="Kosik K.S."/>
            <person name="Manning G."/>
            <person name="Degnan B.M."/>
            <person name="Rokhsar D.S."/>
        </authorList>
    </citation>
    <scope>NUCLEOTIDE SEQUENCE [LARGE SCALE GENOMIC DNA]</scope>
</reference>
<name>A0AAN0J6W9_AMPQE</name>
<sequence length="291" mass="29474">MVDPTPPVIIPEDPAGDGSTTHTDPTLGVCTDPTGTHRPEVILPTTSASETPVGASVLAGIITMTVQAWLNNAPASSTTVPTARTSGSGDPPLELPLSGQIELIEEGRRNRGEIKDSDGGEETGRKRNMGDRRNRDGRRHRHGRGDRRGGNIGVKGKRYEVVGEKKEKVAKKVEVAKEDASKEKGAKEEEALLQQNMDVTAPVIDGHGGPPPLLPPVAAGGGHGGPPPPPPGHVAGGHDPPPPPPPPVTPVVAGGHGGPPPPPPPVAGGLGGPQSPPVAGGGGGPPPQPLP</sequence>
<feature type="compositionally biased region" description="Pro residues" evidence="1">
    <location>
        <begin position="239"/>
        <end position="249"/>
    </location>
</feature>
<feature type="region of interest" description="Disordered" evidence="1">
    <location>
        <begin position="76"/>
        <end position="291"/>
    </location>
</feature>
<dbReference type="Proteomes" id="UP000007879">
    <property type="component" value="Unassembled WGS sequence"/>
</dbReference>
<dbReference type="KEGG" id="aqu:105312870"/>
<reference evidence="2" key="2">
    <citation type="submission" date="2024-06" db="UniProtKB">
        <authorList>
            <consortium name="EnsemblMetazoa"/>
        </authorList>
    </citation>
    <scope>IDENTIFICATION</scope>
</reference>
<protein>
    <submittedName>
        <fullName evidence="2">Uncharacterized protein</fullName>
    </submittedName>
</protein>
<feature type="compositionally biased region" description="Polar residues" evidence="1">
    <location>
        <begin position="76"/>
        <end position="88"/>
    </location>
</feature>
<dbReference type="AlphaFoldDB" id="A0AAN0J6W9"/>